<gene>
    <name evidence="2" type="ORF">E2562_023217</name>
</gene>
<accession>A0A6G1BXZ3</accession>
<evidence type="ECO:0000313" key="2">
    <source>
        <dbReference type="EMBL" id="KAF0893195.1"/>
    </source>
</evidence>
<comment type="caution">
    <text evidence="2">The sequence shown here is derived from an EMBL/GenBank/DDBJ whole genome shotgun (WGS) entry which is preliminary data.</text>
</comment>
<evidence type="ECO:0000256" key="1">
    <source>
        <dbReference type="SAM" id="MobiDB-lite"/>
    </source>
</evidence>
<feature type="compositionally biased region" description="Low complexity" evidence="1">
    <location>
        <begin position="14"/>
        <end position="36"/>
    </location>
</feature>
<dbReference type="Proteomes" id="UP000479710">
    <property type="component" value="Unassembled WGS sequence"/>
</dbReference>
<evidence type="ECO:0000313" key="3">
    <source>
        <dbReference type="Proteomes" id="UP000479710"/>
    </source>
</evidence>
<keyword evidence="3" id="KW-1185">Reference proteome</keyword>
<dbReference type="EMBL" id="SPHZ02000011">
    <property type="protein sequence ID" value="KAF0893195.1"/>
    <property type="molecule type" value="Genomic_DNA"/>
</dbReference>
<feature type="region of interest" description="Disordered" evidence="1">
    <location>
        <begin position="1"/>
        <end position="56"/>
    </location>
</feature>
<protein>
    <submittedName>
        <fullName evidence="2">Uncharacterized protein</fullName>
    </submittedName>
</protein>
<sequence length="72" mass="7328">MSGAASRLETDLEAPSLAGPSVAAPGPLPPASALLPRRPPPRFRIPGYGGGGLQRGRRRDAALLVMATEVGV</sequence>
<name>A0A6G1BXZ3_9ORYZ</name>
<reference evidence="2 3" key="1">
    <citation type="submission" date="2019-11" db="EMBL/GenBank/DDBJ databases">
        <title>Whole genome sequence of Oryza granulata.</title>
        <authorList>
            <person name="Li W."/>
        </authorList>
    </citation>
    <scope>NUCLEOTIDE SEQUENCE [LARGE SCALE GENOMIC DNA]</scope>
    <source>
        <strain evidence="3">cv. Menghai</strain>
        <tissue evidence="2">Leaf</tissue>
    </source>
</reference>
<dbReference type="AlphaFoldDB" id="A0A6G1BXZ3"/>
<proteinExistence type="predicted"/>
<organism evidence="2 3">
    <name type="scientific">Oryza meyeriana var. granulata</name>
    <dbReference type="NCBI Taxonomy" id="110450"/>
    <lineage>
        <taxon>Eukaryota</taxon>
        <taxon>Viridiplantae</taxon>
        <taxon>Streptophyta</taxon>
        <taxon>Embryophyta</taxon>
        <taxon>Tracheophyta</taxon>
        <taxon>Spermatophyta</taxon>
        <taxon>Magnoliopsida</taxon>
        <taxon>Liliopsida</taxon>
        <taxon>Poales</taxon>
        <taxon>Poaceae</taxon>
        <taxon>BOP clade</taxon>
        <taxon>Oryzoideae</taxon>
        <taxon>Oryzeae</taxon>
        <taxon>Oryzinae</taxon>
        <taxon>Oryza</taxon>
        <taxon>Oryza meyeriana</taxon>
    </lineage>
</organism>